<keyword evidence="3 9" id="KW-0813">Transport</keyword>
<evidence type="ECO:0000256" key="7">
    <source>
        <dbReference type="ARBA" id="ARBA00022989"/>
    </source>
</evidence>
<evidence type="ECO:0000256" key="3">
    <source>
        <dbReference type="ARBA" id="ARBA00022448"/>
    </source>
</evidence>
<reference evidence="11 12" key="1">
    <citation type="submission" date="2016-09" db="EMBL/GenBank/DDBJ databases">
        <title>Draft genome sequence for the type strain of Vulcanibacillus modesticaldus BR, a strictly anaerobic, moderately thermophilic, and nitrate-reducing bacterium from deep sea-hydrothermal vents of the Mid-Atlantic Ridge.</title>
        <authorList>
            <person name="Abin C.A."/>
            <person name="Hollibaugh J.T."/>
        </authorList>
    </citation>
    <scope>NUCLEOTIDE SEQUENCE [LARGE SCALE GENOMIC DNA]</scope>
    <source>
        <strain evidence="11 12">BR</strain>
    </source>
</reference>
<keyword evidence="4" id="KW-1003">Cell membrane</keyword>
<feature type="transmembrane region" description="Helical" evidence="9">
    <location>
        <begin position="12"/>
        <end position="31"/>
    </location>
</feature>
<feature type="transmembrane region" description="Helical" evidence="9">
    <location>
        <begin position="77"/>
        <end position="98"/>
    </location>
</feature>
<feature type="transmembrane region" description="Helical" evidence="9">
    <location>
        <begin position="243"/>
        <end position="264"/>
    </location>
</feature>
<keyword evidence="5" id="KW-0762">Sugar transport</keyword>
<dbReference type="GO" id="GO:0042956">
    <property type="term" value="P:maltodextrin transmembrane transport"/>
    <property type="evidence" value="ECO:0007669"/>
    <property type="project" value="TreeGrafter"/>
</dbReference>
<keyword evidence="7 9" id="KW-1133">Transmembrane helix</keyword>
<evidence type="ECO:0000259" key="10">
    <source>
        <dbReference type="PROSITE" id="PS50928"/>
    </source>
</evidence>
<dbReference type="InterPro" id="IPR035906">
    <property type="entry name" value="MetI-like_sf"/>
</dbReference>
<comment type="subcellular location">
    <subcellularLocation>
        <location evidence="1 9">Cell membrane</location>
        <topology evidence="1 9">Multi-pass membrane protein</topology>
    </subcellularLocation>
</comment>
<evidence type="ECO:0000256" key="1">
    <source>
        <dbReference type="ARBA" id="ARBA00004651"/>
    </source>
</evidence>
<feature type="transmembrane region" description="Helical" evidence="9">
    <location>
        <begin position="141"/>
        <end position="164"/>
    </location>
</feature>
<dbReference type="InterPro" id="IPR050901">
    <property type="entry name" value="BP-dep_ABC_trans_perm"/>
</dbReference>
<evidence type="ECO:0000313" key="11">
    <source>
        <dbReference type="EMBL" id="OEF98983.1"/>
    </source>
</evidence>
<dbReference type="Pfam" id="PF00528">
    <property type="entry name" value="BPD_transp_1"/>
    <property type="match status" value="1"/>
</dbReference>
<dbReference type="AlphaFoldDB" id="A0A1D2YTG0"/>
<dbReference type="STRING" id="337097.BHF71_10395"/>
<name>A0A1D2YTG0_9BACI</name>
<evidence type="ECO:0000256" key="5">
    <source>
        <dbReference type="ARBA" id="ARBA00022597"/>
    </source>
</evidence>
<evidence type="ECO:0000256" key="4">
    <source>
        <dbReference type="ARBA" id="ARBA00022475"/>
    </source>
</evidence>
<evidence type="ECO:0000256" key="2">
    <source>
        <dbReference type="ARBA" id="ARBA00009047"/>
    </source>
</evidence>
<comment type="caution">
    <text evidence="11">The sequence shown here is derived from an EMBL/GenBank/DDBJ whole genome shotgun (WGS) entry which is preliminary data.</text>
</comment>
<dbReference type="SUPFAM" id="SSF161098">
    <property type="entry name" value="MetI-like"/>
    <property type="match status" value="1"/>
</dbReference>
<evidence type="ECO:0000313" key="12">
    <source>
        <dbReference type="Proteomes" id="UP000243739"/>
    </source>
</evidence>
<dbReference type="RefSeq" id="WP_069657149.1">
    <property type="nucleotide sequence ID" value="NZ_MIJF01000039.1"/>
</dbReference>
<keyword evidence="12" id="KW-1185">Reference proteome</keyword>
<proteinExistence type="inferred from homology"/>
<feature type="domain" description="ABC transmembrane type-1" evidence="10">
    <location>
        <begin position="73"/>
        <end position="264"/>
    </location>
</feature>
<dbReference type="PROSITE" id="PS50928">
    <property type="entry name" value="ABC_TM1"/>
    <property type="match status" value="1"/>
</dbReference>
<organism evidence="11 12">
    <name type="scientific">Vulcanibacillus modesticaldus</name>
    <dbReference type="NCBI Taxonomy" id="337097"/>
    <lineage>
        <taxon>Bacteria</taxon>
        <taxon>Bacillati</taxon>
        <taxon>Bacillota</taxon>
        <taxon>Bacilli</taxon>
        <taxon>Bacillales</taxon>
        <taxon>Bacillaceae</taxon>
        <taxon>Vulcanibacillus</taxon>
    </lineage>
</organism>
<dbReference type="GO" id="GO:0005886">
    <property type="term" value="C:plasma membrane"/>
    <property type="evidence" value="ECO:0007669"/>
    <property type="project" value="UniProtKB-SubCell"/>
</dbReference>
<feature type="transmembrane region" description="Helical" evidence="9">
    <location>
        <begin position="185"/>
        <end position="210"/>
    </location>
</feature>
<dbReference type="CDD" id="cd06261">
    <property type="entry name" value="TM_PBP2"/>
    <property type="match status" value="1"/>
</dbReference>
<evidence type="ECO:0000256" key="6">
    <source>
        <dbReference type="ARBA" id="ARBA00022692"/>
    </source>
</evidence>
<keyword evidence="6 9" id="KW-0812">Transmembrane</keyword>
<dbReference type="OrthoDB" id="9794684at2"/>
<dbReference type="PANTHER" id="PTHR32243:SF50">
    <property type="entry name" value="MALTOSE_MALTODEXTRIN TRANSPORT SYSTEM PERMEASE PROTEIN MALG"/>
    <property type="match status" value="1"/>
</dbReference>
<dbReference type="GO" id="GO:0015423">
    <property type="term" value="F:ABC-type maltose transporter activity"/>
    <property type="evidence" value="ECO:0007669"/>
    <property type="project" value="TreeGrafter"/>
</dbReference>
<dbReference type="Proteomes" id="UP000243739">
    <property type="component" value="Unassembled WGS sequence"/>
</dbReference>
<dbReference type="InterPro" id="IPR000515">
    <property type="entry name" value="MetI-like"/>
</dbReference>
<sequence length="279" mass="31718">MIKLRSLKSIPIHAILILASFIAVFPVLWILSTSFKPYEEVFSTTVNFIPDNFTIENYIYVFTKGNYIFFKWIKNSAIVAIATTIFGVFLSTTAAYALSRFKFIGHKPIMYMFLVTQMFPGALLLIPLYNLMNSFSLLNTYWGLILAYSTVAVPFSVWMLKGFFDTIPYELEEAARVDGLSQFGTFWRIVLPLSLPGLSVTAFFSFITAWNEFMIALTFMNNEEMYTLPIGLQQFVNQFNTDWHYMSAGAIIVTIPVLVLFFFAQKYLVSGLTTGGTKG</sequence>
<accession>A0A1D2YTG0</accession>
<feature type="transmembrane region" description="Helical" evidence="9">
    <location>
        <begin position="110"/>
        <end position="129"/>
    </location>
</feature>
<dbReference type="EMBL" id="MIJF01000039">
    <property type="protein sequence ID" value="OEF98983.1"/>
    <property type="molecule type" value="Genomic_DNA"/>
</dbReference>
<evidence type="ECO:0000256" key="9">
    <source>
        <dbReference type="RuleBase" id="RU363032"/>
    </source>
</evidence>
<dbReference type="PANTHER" id="PTHR32243">
    <property type="entry name" value="MALTOSE TRANSPORT SYSTEM PERMEASE-RELATED"/>
    <property type="match status" value="1"/>
</dbReference>
<evidence type="ECO:0000256" key="8">
    <source>
        <dbReference type="ARBA" id="ARBA00023136"/>
    </source>
</evidence>
<dbReference type="Gene3D" id="1.10.3720.10">
    <property type="entry name" value="MetI-like"/>
    <property type="match status" value="1"/>
</dbReference>
<comment type="similarity">
    <text evidence="2">Belongs to the binding-protein-dependent transport system permease family. MalFG subfamily.</text>
</comment>
<protein>
    <submittedName>
        <fullName evidence="11">ABC transporter permease</fullName>
    </submittedName>
</protein>
<keyword evidence="8 9" id="KW-0472">Membrane</keyword>
<gene>
    <name evidence="11" type="ORF">BHF71_10395</name>
</gene>